<name>J9CSQ1_9ZZZZ</name>
<comment type="caution">
    <text evidence="1">The sequence shown here is derived from an EMBL/GenBank/DDBJ whole genome shotgun (WGS) entry which is preliminary data.</text>
</comment>
<accession>J9CSQ1</accession>
<feature type="non-terminal residue" evidence="1">
    <location>
        <position position="61"/>
    </location>
</feature>
<proteinExistence type="predicted"/>
<reference evidence="1" key="1">
    <citation type="journal article" date="2012" name="PLoS ONE">
        <title>Gene sets for utilization of primary and secondary nutrition supplies in the distal gut of endangered iberian lynx.</title>
        <authorList>
            <person name="Alcaide M."/>
            <person name="Messina E."/>
            <person name="Richter M."/>
            <person name="Bargiela R."/>
            <person name="Peplies J."/>
            <person name="Huws S.A."/>
            <person name="Newbold C.J."/>
            <person name="Golyshin P.N."/>
            <person name="Simon M.A."/>
            <person name="Lopez G."/>
            <person name="Yakimov M.M."/>
            <person name="Ferrer M."/>
        </authorList>
    </citation>
    <scope>NUCLEOTIDE SEQUENCE</scope>
</reference>
<sequence>MFDFVSFIPRAVVQGVPLLFGCTGETLTEKSGNLNLGIPGICTWAVFPVLSELSSTSRVFL</sequence>
<organism evidence="1">
    <name type="scientific">gut metagenome</name>
    <dbReference type="NCBI Taxonomy" id="749906"/>
    <lineage>
        <taxon>unclassified sequences</taxon>
        <taxon>metagenomes</taxon>
        <taxon>organismal metagenomes</taxon>
    </lineage>
</organism>
<dbReference type="EMBL" id="AMCI01002246">
    <property type="protein sequence ID" value="EJX03231.1"/>
    <property type="molecule type" value="Genomic_DNA"/>
</dbReference>
<protein>
    <submittedName>
        <fullName evidence="1">Uncharacterized protein</fullName>
    </submittedName>
</protein>
<dbReference type="AlphaFoldDB" id="J9CSQ1"/>
<gene>
    <name evidence="1" type="ORF">EVA_08664</name>
</gene>
<evidence type="ECO:0000313" key="1">
    <source>
        <dbReference type="EMBL" id="EJX03231.1"/>
    </source>
</evidence>